<feature type="transmembrane region" description="Helical" evidence="1">
    <location>
        <begin position="218"/>
        <end position="238"/>
    </location>
</feature>
<organism evidence="3 4">
    <name type="scientific">Cellulomonas shaoxiangyii</name>
    <dbReference type="NCBI Taxonomy" id="2566013"/>
    <lineage>
        <taxon>Bacteria</taxon>
        <taxon>Bacillati</taxon>
        <taxon>Actinomycetota</taxon>
        <taxon>Actinomycetes</taxon>
        <taxon>Micrococcales</taxon>
        <taxon>Cellulomonadaceae</taxon>
        <taxon>Cellulomonas</taxon>
    </lineage>
</organism>
<dbReference type="OrthoDB" id="5105562at2"/>
<dbReference type="KEGG" id="celz:E5225_14340"/>
<evidence type="ECO:0000313" key="4">
    <source>
        <dbReference type="Proteomes" id="UP000296469"/>
    </source>
</evidence>
<dbReference type="Gene3D" id="3.10.310.50">
    <property type="match status" value="1"/>
</dbReference>
<evidence type="ECO:0000259" key="2">
    <source>
        <dbReference type="Pfam" id="PF04536"/>
    </source>
</evidence>
<protein>
    <submittedName>
        <fullName evidence="3">TPM domain-containing protein</fullName>
    </submittedName>
</protein>
<dbReference type="EMBL" id="CP039291">
    <property type="protein sequence ID" value="QCB94560.1"/>
    <property type="molecule type" value="Genomic_DNA"/>
</dbReference>
<accession>A0A4P7SK65</accession>
<evidence type="ECO:0000256" key="1">
    <source>
        <dbReference type="SAM" id="Phobius"/>
    </source>
</evidence>
<keyword evidence="1" id="KW-0812">Transmembrane</keyword>
<name>A0A4P7SK65_9CELL</name>
<dbReference type="Pfam" id="PF04536">
    <property type="entry name" value="TPM_phosphatase"/>
    <property type="match status" value="1"/>
</dbReference>
<feature type="domain" description="TPM" evidence="2">
    <location>
        <begin position="84"/>
        <end position="201"/>
    </location>
</feature>
<dbReference type="Proteomes" id="UP000296469">
    <property type="component" value="Chromosome"/>
</dbReference>
<reference evidence="3 4" key="1">
    <citation type="submission" date="2019-04" db="EMBL/GenBank/DDBJ databases">
        <title>Isolation and identification of Cellulomonas shaoxiangyii sp. Nov. isolated from feces of the Tibetan antelopes (Pantholops hodgsonii) in the Qinghai-Tibet plateau of China.</title>
        <authorList>
            <person name="Tian Z."/>
        </authorList>
    </citation>
    <scope>NUCLEOTIDE SEQUENCE [LARGE SCALE GENOMIC DNA]</scope>
    <source>
        <strain evidence="3 4">Z28</strain>
    </source>
</reference>
<gene>
    <name evidence="3" type="ORF">E5225_14340</name>
</gene>
<keyword evidence="1" id="KW-0472">Membrane</keyword>
<feature type="transmembrane region" description="Helical" evidence="1">
    <location>
        <begin position="51"/>
        <end position="75"/>
    </location>
</feature>
<dbReference type="AlphaFoldDB" id="A0A4P7SK65"/>
<sequence>MTLLDPTTELGRRAVGTCPVGGTRNPGGARSVATCAGVRKDRRVRALRGRVVTVGAGVALGASLLMAGAGAAAAVPPPALREDVTDESGVLSAGEEAEVQAALDQLAAQTDYQLYVVYVPEFTGAAGGTEWAQAAAEASQLGADDVVLAVATETERYALVPESAGAITAEEMQAIARSAEDDLRAGDWAGAAVTTAEGVEAAATGNAVPGAGGGGGGFMTALLVGLVVIGGIFLLTTFTSRRRKQQPAGRPLQDTAGATRVASTADEFHQLPTAELDRRSAQALVRLDDALRSSEEELGFAQAQFGAASTREFETVLVDGKQRLTEAFRLRQTLDDDIPDTEEHVRGTSAAILRLCREIGQRLDEQKEAFDQLRAIEERVDDALDAHEREAATLRARVAPARAALSALAARYPASALTSVAGNPDQAELLLGEVGTALAEGRQRVAAGERSTAVGYARAAEEALGQVRRLLDAVDTAGEDLAAVGVRLENAVASITSDLSDAARLARGNAQVEPRAIEAREAVAAASAARSGQGDPLAALRRITAAEAAIDEALAPMRQQAERSRRAQALLDDTLGRLESAVRATADYVSTRRGAVGPQARTRLAEADRLRMRAADQRATDPEAALATAQQGEQLVAEAQRLAQVDVENAEQMAGYGGGYGPGGYGGRGYARRGGAGDMVSGVGGMVLGGILLDSILRGGGGFGGGGGWGGGGDGGGFDGGGFGDGGFDGGF</sequence>
<keyword evidence="4" id="KW-1185">Reference proteome</keyword>
<keyword evidence="1" id="KW-1133">Transmembrane helix</keyword>
<evidence type="ECO:0000313" key="3">
    <source>
        <dbReference type="EMBL" id="QCB94560.1"/>
    </source>
</evidence>
<proteinExistence type="predicted"/>
<dbReference type="InterPro" id="IPR007621">
    <property type="entry name" value="TPM_dom"/>
</dbReference>